<evidence type="ECO:0000313" key="1">
    <source>
        <dbReference type="EMBL" id="UOQ51847.1"/>
    </source>
</evidence>
<name>A0ABY4F599_9BACT</name>
<reference evidence="1 2" key="1">
    <citation type="submission" date="2022-04" db="EMBL/GenBank/DDBJ databases">
        <title>Hymenobacter sp. isolated from the air.</title>
        <authorList>
            <person name="Won M."/>
            <person name="Lee C.-M."/>
            <person name="Woen H.-Y."/>
            <person name="Kwon S.-W."/>
        </authorList>
    </citation>
    <scope>NUCLEOTIDE SEQUENCE [LARGE SCALE GENOMIC DNA]</scope>
    <source>
        <strain evidence="2">5116 S-27</strain>
    </source>
</reference>
<dbReference type="RefSeq" id="WP_244715279.1">
    <property type="nucleotide sequence ID" value="NZ_CP095049.1"/>
</dbReference>
<proteinExistence type="predicted"/>
<sequence length="105" mass="12155">MRNVDPVMYDRQDKIVATYAPTDAAGYTQLTITGTELQYYNAVTNGRSSSSYVRKGDQLTCPQPERSYTIRKLTDKELDLYLRGEYQSYGNQDTRIDFTIHLDRQ</sequence>
<dbReference type="EMBL" id="CP095049">
    <property type="protein sequence ID" value="UOQ51847.1"/>
    <property type="molecule type" value="Genomic_DNA"/>
</dbReference>
<gene>
    <name evidence="1" type="ORF">MUN80_19040</name>
</gene>
<evidence type="ECO:0000313" key="2">
    <source>
        <dbReference type="Proteomes" id="UP000831785"/>
    </source>
</evidence>
<keyword evidence="2" id="KW-1185">Reference proteome</keyword>
<accession>A0ABY4F599</accession>
<dbReference type="Proteomes" id="UP000831785">
    <property type="component" value="Chromosome"/>
</dbReference>
<protein>
    <submittedName>
        <fullName evidence="1">Uncharacterized protein</fullName>
    </submittedName>
</protein>
<organism evidence="1 2">
    <name type="scientific">Hymenobacter cellulosivorans</name>
    <dbReference type="NCBI Taxonomy" id="2932249"/>
    <lineage>
        <taxon>Bacteria</taxon>
        <taxon>Pseudomonadati</taxon>
        <taxon>Bacteroidota</taxon>
        <taxon>Cytophagia</taxon>
        <taxon>Cytophagales</taxon>
        <taxon>Hymenobacteraceae</taxon>
        <taxon>Hymenobacter</taxon>
    </lineage>
</organism>